<accession>Q0G210</accession>
<feature type="signal peptide" evidence="1">
    <location>
        <begin position="1"/>
        <end position="21"/>
    </location>
</feature>
<dbReference type="RefSeq" id="WP_007065437.1">
    <property type="nucleotide sequence ID" value="NZ_DS022272.1"/>
</dbReference>
<evidence type="ECO:0000256" key="1">
    <source>
        <dbReference type="SAM" id="SignalP"/>
    </source>
</evidence>
<dbReference type="HOGENOM" id="CLU_1335899_0_0_5"/>
<dbReference type="EMBL" id="AATP01000003">
    <property type="protein sequence ID" value="EAU41388.1"/>
    <property type="molecule type" value="Genomic_DNA"/>
</dbReference>
<comment type="caution">
    <text evidence="2">The sequence shown here is derived from an EMBL/GenBank/DDBJ whole genome shotgun (WGS) entry which is preliminary data.</text>
</comment>
<sequence length="205" mass="21963">MRHVFTITAILGLCFATSAPAQQDFLEDGGGVRTGYEIGLDTQDDFLAGGGGISDDDTVTLTSEDEEFLEDGGGVSGGPQLFTSEREEFLEDGGGISSEIRVSPRGLFRILGKRAQRGWRLSETPRVWTSGEGSVLYVSTGSSSFKSPTNRIRLSEARAGRYANPGPKVIDIEEARLDKRPYPKSGLDIIVTGGGSKIIRIAPGY</sequence>
<evidence type="ECO:0000313" key="3">
    <source>
        <dbReference type="Proteomes" id="UP000004310"/>
    </source>
</evidence>
<organism evidence="2 3">
    <name type="scientific">Fulvimarina pelagi HTCC2506</name>
    <dbReference type="NCBI Taxonomy" id="314231"/>
    <lineage>
        <taxon>Bacteria</taxon>
        <taxon>Pseudomonadati</taxon>
        <taxon>Pseudomonadota</taxon>
        <taxon>Alphaproteobacteria</taxon>
        <taxon>Hyphomicrobiales</taxon>
        <taxon>Aurantimonadaceae</taxon>
        <taxon>Fulvimarina</taxon>
    </lineage>
</organism>
<evidence type="ECO:0000313" key="2">
    <source>
        <dbReference type="EMBL" id="EAU41388.1"/>
    </source>
</evidence>
<dbReference type="AlphaFoldDB" id="Q0G210"/>
<reference evidence="2 3" key="1">
    <citation type="journal article" date="2010" name="J. Bacteriol.">
        <title>Genome sequence of Fulvimarina pelagi HTCC2506T, a Mn(II)-oxidizing alphaproteobacterium possessing an aerobic anoxygenic photosynthetic gene cluster and Xanthorhodopsin.</title>
        <authorList>
            <person name="Kang I."/>
            <person name="Oh H.M."/>
            <person name="Lim S.I."/>
            <person name="Ferriera S."/>
            <person name="Giovannoni S.J."/>
            <person name="Cho J.C."/>
        </authorList>
    </citation>
    <scope>NUCLEOTIDE SEQUENCE [LARGE SCALE GENOMIC DNA]</scope>
    <source>
        <strain evidence="2 3">HTCC2506</strain>
    </source>
</reference>
<keyword evidence="1" id="KW-0732">Signal</keyword>
<protein>
    <submittedName>
        <fullName evidence="2">Uncharacterized protein</fullName>
    </submittedName>
</protein>
<feature type="chain" id="PRO_5004172256" evidence="1">
    <location>
        <begin position="22"/>
        <end position="205"/>
    </location>
</feature>
<proteinExistence type="predicted"/>
<gene>
    <name evidence="2" type="ORF">FP2506_01435</name>
</gene>
<name>Q0G210_9HYPH</name>
<dbReference type="Proteomes" id="UP000004310">
    <property type="component" value="Unassembled WGS sequence"/>
</dbReference>
<keyword evidence="3" id="KW-1185">Reference proteome</keyword>